<accession>A0ABW5AUT5</accession>
<comment type="caution">
    <text evidence="2">The sequence shown here is derived from an EMBL/GenBank/DDBJ whole genome shotgun (WGS) entry which is preliminary data.</text>
</comment>
<proteinExistence type="predicted"/>
<dbReference type="EMBL" id="JBHUHY010000004">
    <property type="protein sequence ID" value="MFD2186743.1"/>
    <property type="molecule type" value="Genomic_DNA"/>
</dbReference>
<sequence length="134" mass="15246">MKPFIPKTVILCITILFFQTASAQVTDIELQELKGEWKLDMSPQDTTDKNFAVMRINEIDRSSVKGTFYREGVKIKEGRVNIQLGIIYVALVSGDNSGIYNTAFYYKDDKLYGTTHAVDRGFLSVWIAQKQPKN</sequence>
<protein>
    <submittedName>
        <fullName evidence="2">Uncharacterized protein</fullName>
    </submittedName>
</protein>
<gene>
    <name evidence="2" type="ORF">ACFSJT_08060</name>
</gene>
<evidence type="ECO:0000256" key="1">
    <source>
        <dbReference type="SAM" id="SignalP"/>
    </source>
</evidence>
<dbReference type="Proteomes" id="UP001597344">
    <property type="component" value="Unassembled WGS sequence"/>
</dbReference>
<evidence type="ECO:0000313" key="2">
    <source>
        <dbReference type="EMBL" id="MFD2186743.1"/>
    </source>
</evidence>
<reference evidence="3" key="1">
    <citation type="journal article" date="2019" name="Int. J. Syst. Evol. Microbiol.">
        <title>The Global Catalogue of Microorganisms (GCM) 10K type strain sequencing project: providing services to taxonomists for standard genome sequencing and annotation.</title>
        <authorList>
            <consortium name="The Broad Institute Genomics Platform"/>
            <consortium name="The Broad Institute Genome Sequencing Center for Infectious Disease"/>
            <person name="Wu L."/>
            <person name="Ma J."/>
        </authorList>
    </citation>
    <scope>NUCLEOTIDE SEQUENCE [LARGE SCALE GENOMIC DNA]</scope>
    <source>
        <strain evidence="3">DT92</strain>
    </source>
</reference>
<dbReference type="RefSeq" id="WP_378319742.1">
    <property type="nucleotide sequence ID" value="NZ_JBHUHY010000004.1"/>
</dbReference>
<name>A0ABW5AUT5_9FLAO</name>
<keyword evidence="3" id="KW-1185">Reference proteome</keyword>
<feature type="chain" id="PRO_5045182981" evidence="1">
    <location>
        <begin position="24"/>
        <end position="134"/>
    </location>
</feature>
<organism evidence="2 3">
    <name type="scientific">Aquimarina celericrescens</name>
    <dbReference type="NCBI Taxonomy" id="1964542"/>
    <lineage>
        <taxon>Bacteria</taxon>
        <taxon>Pseudomonadati</taxon>
        <taxon>Bacteroidota</taxon>
        <taxon>Flavobacteriia</taxon>
        <taxon>Flavobacteriales</taxon>
        <taxon>Flavobacteriaceae</taxon>
        <taxon>Aquimarina</taxon>
    </lineage>
</organism>
<feature type="signal peptide" evidence="1">
    <location>
        <begin position="1"/>
        <end position="23"/>
    </location>
</feature>
<evidence type="ECO:0000313" key="3">
    <source>
        <dbReference type="Proteomes" id="UP001597344"/>
    </source>
</evidence>
<keyword evidence="1" id="KW-0732">Signal</keyword>